<dbReference type="Pfam" id="PF01145">
    <property type="entry name" value="Band_7"/>
    <property type="match status" value="1"/>
</dbReference>
<keyword evidence="5" id="KW-1185">Reference proteome</keyword>
<dbReference type="PANTHER" id="PTHR42911:SF1">
    <property type="entry name" value="MODULATOR OF FTSH PROTEASE HFLC"/>
    <property type="match status" value="1"/>
</dbReference>
<evidence type="ECO:0000313" key="4">
    <source>
        <dbReference type="EMBL" id="WAA10175.1"/>
    </source>
</evidence>
<keyword evidence="4" id="KW-0645">Protease</keyword>
<protein>
    <recommendedName>
        <fullName evidence="2">Protein HflK</fullName>
    </recommendedName>
</protein>
<sequence length="325" mass="36643">MVSLKQIYTVTGLVIGIFILGLVGFTSWYTVDESEQAVILTFGKAETTVTEPGLKFKMPWPIQSVEKLSKETFSLQFGYEEVDGEIVSENIEDTKMITGDENIVIADMVVQWKIVDPIKFLFYSDKPEDILYDATSASLRSIIGSSKIDEALTDGRAEIEANVRELLTNLIDRYDIGISILAVKLQDVELPNEEVRAAFTNVTDARETMNTKINEANKYHNQKIREAEGQKDAIISRAEGEKAARIEEARGGVAVFNKLYEEYEKNPEITRERLIIETLEQVLPNAEIYIMNDDGDTLKYFPIRSLENTVTNVEQSTTEGSDENE</sequence>
<organism evidence="4 5">
    <name type="scientific">Fervidibacillus albus</name>
    <dbReference type="NCBI Taxonomy" id="2980026"/>
    <lineage>
        <taxon>Bacteria</taxon>
        <taxon>Bacillati</taxon>
        <taxon>Bacillota</taxon>
        <taxon>Bacilli</taxon>
        <taxon>Bacillales</taxon>
        <taxon>Bacillaceae</taxon>
        <taxon>Fervidibacillus</taxon>
    </lineage>
</organism>
<feature type="domain" description="Band 7" evidence="3">
    <location>
        <begin position="26"/>
        <end position="203"/>
    </location>
</feature>
<dbReference type="SUPFAM" id="SSF117892">
    <property type="entry name" value="Band 7/SPFH domain"/>
    <property type="match status" value="1"/>
</dbReference>
<dbReference type="InterPro" id="IPR036013">
    <property type="entry name" value="Band_7/SPFH_dom_sf"/>
</dbReference>
<keyword evidence="4" id="KW-0378">Hydrolase</keyword>
<evidence type="ECO:0000259" key="3">
    <source>
        <dbReference type="SMART" id="SM00244"/>
    </source>
</evidence>
<dbReference type="RefSeq" id="WP_275417960.1">
    <property type="nucleotide sequence ID" value="NZ_CP106878.1"/>
</dbReference>
<name>A0A9E8LVP2_9BACI</name>
<dbReference type="InterPro" id="IPR001107">
    <property type="entry name" value="Band_7"/>
</dbReference>
<evidence type="ECO:0000313" key="5">
    <source>
        <dbReference type="Proteomes" id="UP001164718"/>
    </source>
</evidence>
<comment type="subunit">
    <text evidence="2">HflC and HflK may interact to form a multimeric complex.</text>
</comment>
<evidence type="ECO:0000256" key="2">
    <source>
        <dbReference type="RuleBase" id="RU364113"/>
    </source>
</evidence>
<dbReference type="SMART" id="SM00244">
    <property type="entry name" value="PHB"/>
    <property type="match status" value="1"/>
</dbReference>
<feature type="transmembrane region" description="Helical" evidence="2">
    <location>
        <begin position="7"/>
        <end position="29"/>
    </location>
</feature>
<evidence type="ECO:0000256" key="1">
    <source>
        <dbReference type="ARBA" id="ARBA00006971"/>
    </source>
</evidence>
<dbReference type="GO" id="GO:0016020">
    <property type="term" value="C:membrane"/>
    <property type="evidence" value="ECO:0007669"/>
    <property type="project" value="UniProtKB-SubCell"/>
</dbReference>
<dbReference type="InterPro" id="IPR010201">
    <property type="entry name" value="HflK"/>
</dbReference>
<keyword evidence="2" id="KW-0812">Transmembrane</keyword>
<comment type="subcellular location">
    <subcellularLocation>
        <location evidence="2">Membrane</location>
    </subcellularLocation>
</comment>
<dbReference type="GO" id="GO:0008233">
    <property type="term" value="F:peptidase activity"/>
    <property type="evidence" value="ECO:0007669"/>
    <property type="project" value="UniProtKB-KW"/>
</dbReference>
<gene>
    <name evidence="4" type="primary">hflK</name>
    <name evidence="4" type="ORF">OE104_02190</name>
</gene>
<proteinExistence type="inferred from homology"/>
<dbReference type="CDD" id="cd03404">
    <property type="entry name" value="SPFH_HflK"/>
    <property type="match status" value="1"/>
</dbReference>
<reference evidence="4" key="1">
    <citation type="submission" date="2022-09" db="EMBL/GenBank/DDBJ databases">
        <title>Complete Genomes of Fervidibacillus albus and Fervidibacillus halotolerans isolated from tidal flat sediments.</title>
        <authorList>
            <person name="Kwon K.K."/>
            <person name="Yang S.-H."/>
            <person name="Park M.J."/>
            <person name="Oh H.-M."/>
        </authorList>
    </citation>
    <scope>NUCLEOTIDE SEQUENCE</scope>
    <source>
        <strain evidence="4">MEBiC13591</strain>
    </source>
</reference>
<comment type="similarity">
    <text evidence="1 2">Belongs to the band 7/mec-2 family. HflK subfamily.</text>
</comment>
<keyword evidence="2" id="KW-1133">Transmembrane helix</keyword>
<accession>A0A9E8LVP2</accession>
<dbReference type="AlphaFoldDB" id="A0A9E8LVP2"/>
<comment type="function">
    <text evidence="2">HflC and HflK could encode or regulate a protease.</text>
</comment>
<dbReference type="PANTHER" id="PTHR42911">
    <property type="entry name" value="MODULATOR OF FTSH PROTEASE HFLC"/>
    <property type="match status" value="1"/>
</dbReference>
<dbReference type="EMBL" id="CP106878">
    <property type="protein sequence ID" value="WAA10175.1"/>
    <property type="molecule type" value="Genomic_DNA"/>
</dbReference>
<keyword evidence="2" id="KW-0472">Membrane</keyword>
<dbReference type="Gene3D" id="3.30.479.30">
    <property type="entry name" value="Band 7 domain"/>
    <property type="match status" value="1"/>
</dbReference>
<dbReference type="GO" id="GO:0006508">
    <property type="term" value="P:proteolysis"/>
    <property type="evidence" value="ECO:0007669"/>
    <property type="project" value="UniProtKB-KW"/>
</dbReference>
<dbReference type="KEGG" id="faf:OE104_02190"/>
<dbReference type="Proteomes" id="UP001164718">
    <property type="component" value="Chromosome"/>
</dbReference>
<dbReference type="NCBIfam" id="TIGR01933">
    <property type="entry name" value="hflK"/>
    <property type="match status" value="1"/>
</dbReference>